<sequence>MEEYNAIVEKFKELESSKQSLDQISRQYGFTNEEVDKDDNNIIAGNRYELFKASKQVGEHKLIIKIETRDRYRSFGGNDDEPYINTLELWKDGDLIESKGYTYFK</sequence>
<name>A0AAN0SRQ8_BACCE</name>
<evidence type="ECO:0000313" key="1">
    <source>
        <dbReference type="EMBL" id="AJI09048.1"/>
    </source>
</evidence>
<geneLocation type="plasmid" evidence="1 2">
    <name>pBFI_3</name>
</geneLocation>
<organism evidence="1 2">
    <name type="scientific">Bacillus cereus 03BB108</name>
    <dbReference type="NCBI Taxonomy" id="451709"/>
    <lineage>
        <taxon>Bacteria</taxon>
        <taxon>Bacillati</taxon>
        <taxon>Bacillota</taxon>
        <taxon>Bacilli</taxon>
        <taxon>Bacillales</taxon>
        <taxon>Bacillaceae</taxon>
        <taxon>Bacillus</taxon>
        <taxon>Bacillus cereus group</taxon>
    </lineage>
</organism>
<dbReference type="RefSeq" id="WP_001996307.1">
    <property type="nucleotide sequence ID" value="NZ_CP009640.1"/>
</dbReference>
<dbReference type="EMBL" id="CP009640">
    <property type="protein sequence ID" value="AJI09048.1"/>
    <property type="molecule type" value="Genomic_DNA"/>
</dbReference>
<accession>A0AAN0SRQ8</accession>
<protein>
    <submittedName>
        <fullName evidence="1">Uncharacterized protein</fullName>
    </submittedName>
</protein>
<evidence type="ECO:0000313" key="2">
    <source>
        <dbReference type="Proteomes" id="UP000031861"/>
    </source>
</evidence>
<keyword evidence="1" id="KW-0614">Plasmid</keyword>
<gene>
    <name evidence="1" type="ORF">AK40_6068</name>
</gene>
<reference evidence="1 2" key="1">
    <citation type="journal article" date="2015" name="Genome Announc.">
        <title>Complete genome sequences for 35 biothreat assay-relevant bacillus species.</title>
        <authorList>
            <person name="Johnson S.L."/>
            <person name="Daligault H.E."/>
            <person name="Davenport K.W."/>
            <person name="Jaissle J."/>
            <person name="Frey K.G."/>
            <person name="Ladner J.T."/>
            <person name="Broomall S.M."/>
            <person name="Bishop-Lilly K.A."/>
            <person name="Bruce D.C."/>
            <person name="Gibbons H.S."/>
            <person name="Coyne S.R."/>
            <person name="Lo C.C."/>
            <person name="Meincke L."/>
            <person name="Munk A.C."/>
            <person name="Koroleva G.I."/>
            <person name="Rosenzweig C.N."/>
            <person name="Palacios G.F."/>
            <person name="Redden C.L."/>
            <person name="Minogue T.D."/>
            <person name="Chain P.S."/>
        </authorList>
    </citation>
    <scope>NUCLEOTIDE SEQUENCE [LARGE SCALE GENOMIC DNA]</scope>
    <source>
        <strain evidence="1 2">03BB108</strain>
    </source>
</reference>
<proteinExistence type="predicted"/>
<dbReference type="AlphaFoldDB" id="A0AAN0SRQ8"/>
<dbReference type="Proteomes" id="UP000031861">
    <property type="component" value="Plasmid pBFI_3"/>
</dbReference>